<feature type="compositionally biased region" description="Basic and acidic residues" evidence="1">
    <location>
        <begin position="81"/>
        <end position="96"/>
    </location>
</feature>
<dbReference type="EMBL" id="NJEU01000553">
    <property type="protein sequence ID" value="PHH72835.1"/>
    <property type="molecule type" value="Genomic_DNA"/>
</dbReference>
<name>A0A2C5YTI9_9HYPO</name>
<proteinExistence type="predicted"/>
<feature type="region of interest" description="Disordered" evidence="1">
    <location>
        <begin position="1"/>
        <end position="97"/>
    </location>
</feature>
<keyword evidence="3" id="KW-1185">Reference proteome</keyword>
<evidence type="ECO:0000313" key="2">
    <source>
        <dbReference type="EMBL" id="PHH72835.1"/>
    </source>
</evidence>
<gene>
    <name evidence="2" type="ORF">CDD82_5782</name>
</gene>
<sequence length="159" mass="17157">MQQRPDEQGPDAHGQNSAGTRTGRESRRDEAKQDFKHSPGGSLLSWASGHCGGGGGQGCKQSVGPGRRVQRGLPWLCTPSREQRAESREQRAESREQSALSCAVLELRDNGPLSASQEYPCVQTQQPEWPASLGWHVSHEASVDAPGSSFHGIARADDE</sequence>
<feature type="compositionally biased region" description="Basic and acidic residues" evidence="1">
    <location>
        <begin position="22"/>
        <end position="37"/>
    </location>
</feature>
<evidence type="ECO:0000313" key="3">
    <source>
        <dbReference type="Proteomes" id="UP000224854"/>
    </source>
</evidence>
<accession>A0A2C5YTI9</accession>
<comment type="caution">
    <text evidence="2">The sequence shown here is derived from an EMBL/GenBank/DDBJ whole genome shotgun (WGS) entry which is preliminary data.</text>
</comment>
<dbReference type="AlphaFoldDB" id="A0A2C5YTI9"/>
<evidence type="ECO:0000256" key="1">
    <source>
        <dbReference type="SAM" id="MobiDB-lite"/>
    </source>
</evidence>
<reference evidence="2 3" key="1">
    <citation type="submission" date="2017-06" db="EMBL/GenBank/DDBJ databases">
        <title>Ant-infecting Ophiocordyceps genomes reveal a high diversity of potential behavioral manipulation genes and a possible major role for enterotoxins.</title>
        <authorList>
            <person name="De Bekker C."/>
            <person name="Evans H.C."/>
            <person name="Brachmann A."/>
            <person name="Hughes D.P."/>
        </authorList>
    </citation>
    <scope>NUCLEOTIDE SEQUENCE [LARGE SCALE GENOMIC DNA]</scope>
    <source>
        <strain evidence="2 3">1348a</strain>
    </source>
</reference>
<protein>
    <submittedName>
        <fullName evidence="2">Uncharacterized protein</fullName>
    </submittedName>
</protein>
<dbReference type="Proteomes" id="UP000224854">
    <property type="component" value="Unassembled WGS sequence"/>
</dbReference>
<organism evidence="2 3">
    <name type="scientific">Ophiocordyceps australis</name>
    <dbReference type="NCBI Taxonomy" id="1399860"/>
    <lineage>
        <taxon>Eukaryota</taxon>
        <taxon>Fungi</taxon>
        <taxon>Dikarya</taxon>
        <taxon>Ascomycota</taxon>
        <taxon>Pezizomycotina</taxon>
        <taxon>Sordariomycetes</taxon>
        <taxon>Hypocreomycetidae</taxon>
        <taxon>Hypocreales</taxon>
        <taxon>Ophiocordycipitaceae</taxon>
        <taxon>Ophiocordyceps</taxon>
    </lineage>
</organism>